<keyword evidence="4" id="KW-1185">Reference proteome</keyword>
<evidence type="ECO:0000259" key="2">
    <source>
        <dbReference type="Pfam" id="PF00561"/>
    </source>
</evidence>
<comment type="caution">
    <text evidence="3">The sequence shown here is derived from an EMBL/GenBank/DDBJ whole genome shotgun (WGS) entry which is preliminary data.</text>
</comment>
<dbReference type="GO" id="GO:0004301">
    <property type="term" value="F:epoxide hydrolase activity"/>
    <property type="evidence" value="ECO:0007669"/>
    <property type="project" value="TreeGrafter"/>
</dbReference>
<gene>
    <name evidence="3" type="ORF">EDB81DRAFT_849610</name>
</gene>
<dbReference type="InterPro" id="IPR051340">
    <property type="entry name" value="Haloalkane_dehalogenase"/>
</dbReference>
<feature type="domain" description="AB hydrolase-1" evidence="2">
    <location>
        <begin position="33"/>
        <end position="110"/>
    </location>
</feature>
<dbReference type="Pfam" id="PF00561">
    <property type="entry name" value="Abhydrolase_1"/>
    <property type="match status" value="1"/>
</dbReference>
<dbReference type="EMBL" id="JAGMUV010000001">
    <property type="protein sequence ID" value="KAH7175372.1"/>
    <property type="molecule type" value="Genomic_DNA"/>
</dbReference>
<dbReference type="InterPro" id="IPR000073">
    <property type="entry name" value="AB_hydrolase_1"/>
</dbReference>
<proteinExistence type="predicted"/>
<evidence type="ECO:0000313" key="4">
    <source>
        <dbReference type="Proteomes" id="UP000738349"/>
    </source>
</evidence>
<sequence length="216" mass="24131">MATDLFPGFTRQFITTSDDVSIFVRAKLEANKPPLLLLHGLPQTHAEFHPIIPSLLPHYSIVLMDLRGYGASSAVSSTNGFGYSKRLMAQDCVFVMAELEYDKFTLVGHDREKLAKVVVVDIIPTAAMYSGFGDAAAGLRAHHWLFLAQADPFPKRMINGTDNGKMFLDHTLATRTKKRNLDDFSEAALEEYRDAYCTEERIPQHLRGLQGWSVLG</sequence>
<dbReference type="Gene3D" id="3.40.50.1820">
    <property type="entry name" value="alpha/beta hydrolase"/>
    <property type="match status" value="1"/>
</dbReference>
<dbReference type="OrthoDB" id="408373at2759"/>
<evidence type="ECO:0000256" key="1">
    <source>
        <dbReference type="ARBA" id="ARBA00022801"/>
    </source>
</evidence>
<dbReference type="PANTHER" id="PTHR42977">
    <property type="entry name" value="HYDROLASE-RELATED"/>
    <property type="match status" value="1"/>
</dbReference>
<protein>
    <submittedName>
        <fullName evidence="3">Alpha/Beta hydrolase protein</fullName>
    </submittedName>
</protein>
<dbReference type="PANTHER" id="PTHR42977:SF3">
    <property type="entry name" value="AB HYDROLASE-1 DOMAIN-CONTAINING PROTEIN"/>
    <property type="match status" value="1"/>
</dbReference>
<evidence type="ECO:0000313" key="3">
    <source>
        <dbReference type="EMBL" id="KAH7175372.1"/>
    </source>
</evidence>
<reference evidence="3" key="1">
    <citation type="journal article" date="2021" name="Nat. Commun.">
        <title>Genetic determinants of endophytism in the Arabidopsis root mycobiome.</title>
        <authorList>
            <person name="Mesny F."/>
            <person name="Miyauchi S."/>
            <person name="Thiergart T."/>
            <person name="Pickel B."/>
            <person name="Atanasova L."/>
            <person name="Karlsson M."/>
            <person name="Huettel B."/>
            <person name="Barry K.W."/>
            <person name="Haridas S."/>
            <person name="Chen C."/>
            <person name="Bauer D."/>
            <person name="Andreopoulos W."/>
            <person name="Pangilinan J."/>
            <person name="LaButti K."/>
            <person name="Riley R."/>
            <person name="Lipzen A."/>
            <person name="Clum A."/>
            <person name="Drula E."/>
            <person name="Henrissat B."/>
            <person name="Kohler A."/>
            <person name="Grigoriev I.V."/>
            <person name="Martin F.M."/>
            <person name="Hacquard S."/>
        </authorList>
    </citation>
    <scope>NUCLEOTIDE SEQUENCE</scope>
    <source>
        <strain evidence="3">MPI-CAGE-AT-0147</strain>
    </source>
</reference>
<accession>A0A9P9FSF4</accession>
<name>A0A9P9FSF4_9HYPO</name>
<dbReference type="SUPFAM" id="SSF53474">
    <property type="entry name" value="alpha/beta-Hydrolases"/>
    <property type="match status" value="1"/>
</dbReference>
<keyword evidence="1 3" id="KW-0378">Hydrolase</keyword>
<dbReference type="AlphaFoldDB" id="A0A9P9FSF4"/>
<dbReference type="Proteomes" id="UP000738349">
    <property type="component" value="Unassembled WGS sequence"/>
</dbReference>
<dbReference type="InterPro" id="IPR029058">
    <property type="entry name" value="AB_hydrolase_fold"/>
</dbReference>
<organism evidence="3 4">
    <name type="scientific">Dactylonectria macrodidyma</name>
    <dbReference type="NCBI Taxonomy" id="307937"/>
    <lineage>
        <taxon>Eukaryota</taxon>
        <taxon>Fungi</taxon>
        <taxon>Dikarya</taxon>
        <taxon>Ascomycota</taxon>
        <taxon>Pezizomycotina</taxon>
        <taxon>Sordariomycetes</taxon>
        <taxon>Hypocreomycetidae</taxon>
        <taxon>Hypocreales</taxon>
        <taxon>Nectriaceae</taxon>
        <taxon>Dactylonectria</taxon>
    </lineage>
</organism>